<reference evidence="3 4" key="1">
    <citation type="journal article" date="2009" name="Stand. Genomic Sci.">
        <title>Complete genome sequence of Rhodothermus marinus type strain (R-10).</title>
        <authorList>
            <person name="Nolan M."/>
            <person name="Tindall B.J."/>
            <person name="Pomrenke H."/>
            <person name="Lapidus A."/>
            <person name="Copeland A."/>
            <person name="Glavina Del Rio T."/>
            <person name="Lucas S."/>
            <person name="Chen F."/>
            <person name="Tice H."/>
            <person name="Cheng J.F."/>
            <person name="Saunders E."/>
            <person name="Han C."/>
            <person name="Bruce D."/>
            <person name="Goodwin L."/>
            <person name="Chain P."/>
            <person name="Pitluck S."/>
            <person name="Ovchinikova G."/>
            <person name="Pati A."/>
            <person name="Ivanova N."/>
            <person name="Mavromatis K."/>
            <person name="Chen A."/>
            <person name="Palaniappan K."/>
            <person name="Land M."/>
            <person name="Hauser L."/>
            <person name="Chang Y.J."/>
            <person name="Jeffries C.D."/>
            <person name="Brettin T."/>
            <person name="Goker M."/>
            <person name="Bristow J."/>
            <person name="Eisen J.A."/>
            <person name="Markowitz V."/>
            <person name="Hugenholtz P."/>
            <person name="Kyrpides N.C."/>
            <person name="Klenk H.P."/>
            <person name="Detter J.C."/>
        </authorList>
    </citation>
    <scope>NUCLEOTIDE SEQUENCE [LARGE SCALE GENOMIC DNA]</scope>
    <source>
        <strain evidence="4">ATCC 43812 / DSM 4252 / R-10</strain>
    </source>
</reference>
<feature type="binding site" evidence="2">
    <location>
        <position position="61"/>
    </location>
    <ligand>
        <name>substrate</name>
    </ligand>
</feature>
<dbReference type="Gene3D" id="3.40.50.1240">
    <property type="entry name" value="Phosphoglycerate mutase-like"/>
    <property type="match status" value="1"/>
</dbReference>
<dbReference type="eggNOG" id="COG0406">
    <property type="taxonomic scope" value="Bacteria"/>
</dbReference>
<dbReference type="AlphaFoldDB" id="D0MFF3"/>
<dbReference type="SMART" id="SM00855">
    <property type="entry name" value="PGAM"/>
    <property type="match status" value="1"/>
</dbReference>
<dbReference type="RefSeq" id="WP_012843092.1">
    <property type="nucleotide sequence ID" value="NC_013501.1"/>
</dbReference>
<evidence type="ECO:0000256" key="2">
    <source>
        <dbReference type="PIRSR" id="PIRSR613078-2"/>
    </source>
</evidence>
<dbReference type="HOGENOM" id="CLU_033323_9_5_10"/>
<accession>D0MFF3</accession>
<dbReference type="InterPro" id="IPR013078">
    <property type="entry name" value="His_Pase_superF_clade-1"/>
</dbReference>
<gene>
    <name evidence="3" type="ordered locus">Rmar_0580</name>
</gene>
<feature type="binding site" evidence="2">
    <location>
        <begin position="10"/>
        <end position="17"/>
    </location>
    <ligand>
        <name>substrate</name>
    </ligand>
</feature>
<dbReference type="InterPro" id="IPR029033">
    <property type="entry name" value="His_PPase_superfam"/>
</dbReference>
<dbReference type="PANTHER" id="PTHR48100">
    <property type="entry name" value="BROAD-SPECIFICITY PHOSPHATASE YOR283W-RELATED"/>
    <property type="match status" value="1"/>
</dbReference>
<organism evidence="3 4">
    <name type="scientific">Rhodothermus marinus (strain ATCC 43812 / DSM 4252 / R-10)</name>
    <name type="common">Rhodothermus obamensis</name>
    <dbReference type="NCBI Taxonomy" id="518766"/>
    <lineage>
        <taxon>Bacteria</taxon>
        <taxon>Pseudomonadati</taxon>
        <taxon>Rhodothermota</taxon>
        <taxon>Rhodothermia</taxon>
        <taxon>Rhodothermales</taxon>
        <taxon>Rhodothermaceae</taxon>
        <taxon>Rhodothermus</taxon>
    </lineage>
</organism>
<sequence length="221" mass="24895">MPATTLYFVRHGETDYNRNGIVQGRGVDAPLNERGRRQAEALARRFAAVPLDAIYASPLRRALETAEAVRRYHPEVPFYQLADLEEMDWGDLEGKPYAPPYDAKIRAIYERWRAGDYDYPVPGGESILDVQRRALRALETILSRHEGETVLIVAHGRFLRILLASVLSEYGLARMEALPHTNTAVNHLVYENGRFRALRLNCTAHLEEAAVDDGLPTEVAA</sequence>
<evidence type="ECO:0000256" key="1">
    <source>
        <dbReference type="PIRSR" id="PIRSR613078-1"/>
    </source>
</evidence>
<keyword evidence="4" id="KW-1185">Reference proteome</keyword>
<name>D0MFF3_RHOM4</name>
<dbReference type="EMBL" id="CP001807">
    <property type="protein sequence ID" value="ACY47480.1"/>
    <property type="molecule type" value="Genomic_DNA"/>
</dbReference>
<evidence type="ECO:0000313" key="3">
    <source>
        <dbReference type="EMBL" id="ACY47480.1"/>
    </source>
</evidence>
<feature type="active site" description="Tele-phosphohistidine intermediate" evidence="1">
    <location>
        <position position="11"/>
    </location>
</feature>
<dbReference type="Pfam" id="PF00300">
    <property type="entry name" value="His_Phos_1"/>
    <property type="match status" value="1"/>
</dbReference>
<evidence type="ECO:0000313" key="4">
    <source>
        <dbReference type="Proteomes" id="UP000002221"/>
    </source>
</evidence>
<protein>
    <submittedName>
        <fullName evidence="3">Phosphoglycerate mutase</fullName>
    </submittedName>
</protein>
<dbReference type="KEGG" id="rmr:Rmar_0580"/>
<dbReference type="OrthoDB" id="9782128at2"/>
<proteinExistence type="predicted"/>
<dbReference type="SUPFAM" id="SSF53254">
    <property type="entry name" value="Phosphoglycerate mutase-like"/>
    <property type="match status" value="1"/>
</dbReference>
<dbReference type="GO" id="GO:0016791">
    <property type="term" value="F:phosphatase activity"/>
    <property type="evidence" value="ECO:0007669"/>
    <property type="project" value="TreeGrafter"/>
</dbReference>
<dbReference type="Proteomes" id="UP000002221">
    <property type="component" value="Chromosome"/>
</dbReference>
<dbReference type="InterPro" id="IPR050275">
    <property type="entry name" value="PGM_Phosphatase"/>
</dbReference>
<dbReference type="CDD" id="cd07067">
    <property type="entry name" value="HP_PGM_like"/>
    <property type="match status" value="1"/>
</dbReference>
<feature type="active site" description="Proton donor/acceptor" evidence="1">
    <location>
        <position position="86"/>
    </location>
</feature>
<dbReference type="STRING" id="518766.Rmar_0580"/>